<dbReference type="Pfam" id="PF00854">
    <property type="entry name" value="PTR2"/>
    <property type="match status" value="1"/>
</dbReference>
<evidence type="ECO:0000256" key="2">
    <source>
        <dbReference type="ARBA" id="ARBA00005982"/>
    </source>
</evidence>
<dbReference type="Proteomes" id="UP000187203">
    <property type="component" value="Unassembled WGS sequence"/>
</dbReference>
<keyword evidence="8" id="KW-1185">Reference proteome</keyword>
<organism evidence="7 8">
    <name type="scientific">Corchorus olitorius</name>
    <dbReference type="NCBI Taxonomy" id="93759"/>
    <lineage>
        <taxon>Eukaryota</taxon>
        <taxon>Viridiplantae</taxon>
        <taxon>Streptophyta</taxon>
        <taxon>Embryophyta</taxon>
        <taxon>Tracheophyta</taxon>
        <taxon>Spermatophyta</taxon>
        <taxon>Magnoliopsida</taxon>
        <taxon>eudicotyledons</taxon>
        <taxon>Gunneridae</taxon>
        <taxon>Pentapetalae</taxon>
        <taxon>rosids</taxon>
        <taxon>malvids</taxon>
        <taxon>Malvales</taxon>
        <taxon>Malvaceae</taxon>
        <taxon>Grewioideae</taxon>
        <taxon>Apeibeae</taxon>
        <taxon>Corchorus</taxon>
    </lineage>
</organism>
<dbReference type="EMBL" id="AWUE01019949">
    <property type="protein sequence ID" value="OMO70765.1"/>
    <property type="molecule type" value="Genomic_DNA"/>
</dbReference>
<feature type="transmembrane region" description="Helical" evidence="6">
    <location>
        <begin position="70"/>
        <end position="94"/>
    </location>
</feature>
<dbReference type="InterPro" id="IPR000109">
    <property type="entry name" value="POT_fam"/>
</dbReference>
<dbReference type="Gene3D" id="1.20.1250.20">
    <property type="entry name" value="MFS general substrate transporter like domains"/>
    <property type="match status" value="1"/>
</dbReference>
<keyword evidence="4 6" id="KW-1133">Transmembrane helix</keyword>
<comment type="similarity">
    <text evidence="2">Belongs to the major facilitator superfamily. Proton-dependent oligopeptide transporter (POT/PTR) (TC 2.A.17) family.</text>
</comment>
<dbReference type="AlphaFoldDB" id="A0A1R3HKD2"/>
<sequence length="141" mass="15404">MAIPLVMAAVVLSSSLFTYSWWRALKVKITSYQPLKMALGTSGVKAALPLLGGDQFDIKDPKEAAQLSSFFNWFWFSQTGGSIAGVTLIVWISSNKGWDWAFGVSTVAVLLAIVLLCIGKPFYRDNHAPKGSPIIRVLQVI</sequence>
<dbReference type="GO" id="GO:0016020">
    <property type="term" value="C:membrane"/>
    <property type="evidence" value="ECO:0007669"/>
    <property type="project" value="UniProtKB-SubCell"/>
</dbReference>
<dbReference type="GO" id="GO:0022857">
    <property type="term" value="F:transmembrane transporter activity"/>
    <property type="evidence" value="ECO:0007669"/>
    <property type="project" value="InterPro"/>
</dbReference>
<dbReference type="OrthoDB" id="1721295at2759"/>
<evidence type="ECO:0000313" key="8">
    <source>
        <dbReference type="Proteomes" id="UP000187203"/>
    </source>
</evidence>
<accession>A0A1R3HKD2</accession>
<evidence type="ECO:0000256" key="6">
    <source>
        <dbReference type="SAM" id="Phobius"/>
    </source>
</evidence>
<evidence type="ECO:0000256" key="5">
    <source>
        <dbReference type="ARBA" id="ARBA00023136"/>
    </source>
</evidence>
<keyword evidence="3 6" id="KW-0812">Transmembrane</keyword>
<feature type="transmembrane region" description="Helical" evidence="6">
    <location>
        <begin position="100"/>
        <end position="118"/>
    </location>
</feature>
<gene>
    <name evidence="7" type="ORF">COLO4_28489</name>
</gene>
<dbReference type="SUPFAM" id="SSF103473">
    <property type="entry name" value="MFS general substrate transporter"/>
    <property type="match status" value="1"/>
</dbReference>
<name>A0A1R3HKD2_9ROSI</name>
<evidence type="ECO:0000256" key="3">
    <source>
        <dbReference type="ARBA" id="ARBA00022692"/>
    </source>
</evidence>
<proteinExistence type="inferred from homology"/>
<dbReference type="PANTHER" id="PTHR11654">
    <property type="entry name" value="OLIGOPEPTIDE TRANSPORTER-RELATED"/>
    <property type="match status" value="1"/>
</dbReference>
<feature type="transmembrane region" description="Helical" evidence="6">
    <location>
        <begin position="6"/>
        <end position="22"/>
    </location>
</feature>
<evidence type="ECO:0000256" key="1">
    <source>
        <dbReference type="ARBA" id="ARBA00004141"/>
    </source>
</evidence>
<evidence type="ECO:0000256" key="4">
    <source>
        <dbReference type="ARBA" id="ARBA00022989"/>
    </source>
</evidence>
<dbReference type="InterPro" id="IPR036259">
    <property type="entry name" value="MFS_trans_sf"/>
</dbReference>
<reference evidence="8" key="1">
    <citation type="submission" date="2013-09" db="EMBL/GenBank/DDBJ databases">
        <title>Corchorus olitorius genome sequencing.</title>
        <authorList>
            <person name="Alam M."/>
            <person name="Haque M.S."/>
            <person name="Islam M.S."/>
            <person name="Emdad E.M."/>
            <person name="Islam M.M."/>
            <person name="Ahmed B."/>
            <person name="Halim A."/>
            <person name="Hossen Q.M.M."/>
            <person name="Hossain M.Z."/>
            <person name="Ahmed R."/>
            <person name="Khan M.M."/>
            <person name="Islam R."/>
            <person name="Rashid M.M."/>
            <person name="Khan S.A."/>
            <person name="Rahman M.S."/>
            <person name="Alam M."/>
            <person name="Yahiya A.S."/>
            <person name="Khan M.S."/>
            <person name="Azam M.S."/>
            <person name="Haque T."/>
            <person name="Lashkar M.Z.H."/>
            <person name="Akhand A.I."/>
            <person name="Morshed G."/>
            <person name="Roy S."/>
            <person name="Uddin K.S."/>
            <person name="Rabeya T."/>
            <person name="Hossain A.S."/>
            <person name="Chowdhury A."/>
            <person name="Snigdha A.R."/>
            <person name="Mortoza M.S."/>
            <person name="Matin S.A."/>
            <person name="Hoque S.M.E."/>
            <person name="Islam M.K."/>
            <person name="Roy D.K."/>
            <person name="Haider R."/>
            <person name="Moosa M.M."/>
            <person name="Elias S.M."/>
            <person name="Hasan A.M."/>
            <person name="Jahan S."/>
            <person name="Shafiuddin M."/>
            <person name="Mahmood N."/>
            <person name="Shommy N.S."/>
        </authorList>
    </citation>
    <scope>NUCLEOTIDE SEQUENCE [LARGE SCALE GENOMIC DNA]</scope>
    <source>
        <strain evidence="8">cv. O-4</strain>
    </source>
</reference>
<protein>
    <submittedName>
        <fullName evidence="7">Proton-dependent oligopeptide transporter family</fullName>
    </submittedName>
</protein>
<keyword evidence="5 6" id="KW-0472">Membrane</keyword>
<comment type="caution">
    <text evidence="7">The sequence shown here is derived from an EMBL/GenBank/DDBJ whole genome shotgun (WGS) entry which is preliminary data.</text>
</comment>
<comment type="subcellular location">
    <subcellularLocation>
        <location evidence="1">Membrane</location>
        <topology evidence="1">Multi-pass membrane protein</topology>
    </subcellularLocation>
</comment>
<evidence type="ECO:0000313" key="7">
    <source>
        <dbReference type="EMBL" id="OMO70765.1"/>
    </source>
</evidence>